<dbReference type="EC" id="4.1.2.52" evidence="5"/>
<organism evidence="5 6">
    <name type="scientific">Aminobacter niigataensis</name>
    <dbReference type="NCBI Taxonomy" id="83265"/>
    <lineage>
        <taxon>Bacteria</taxon>
        <taxon>Pseudomonadati</taxon>
        <taxon>Pseudomonadota</taxon>
        <taxon>Alphaproteobacteria</taxon>
        <taxon>Hyphomicrobiales</taxon>
        <taxon>Phyllobacteriaceae</taxon>
        <taxon>Aminobacter</taxon>
    </lineage>
</organism>
<comment type="similarity">
    <text evidence="1">Belongs to the HpcH/HpaI aldolase family.</text>
</comment>
<evidence type="ECO:0000259" key="4">
    <source>
        <dbReference type="Pfam" id="PF03328"/>
    </source>
</evidence>
<reference evidence="5 6" key="1">
    <citation type="submission" date="2020-08" db="EMBL/GenBank/DDBJ databases">
        <title>Genomic Encyclopedia of Type Strains, Phase IV (KMG-IV): sequencing the most valuable type-strain genomes for metagenomic binning, comparative biology and taxonomic classification.</title>
        <authorList>
            <person name="Goeker M."/>
        </authorList>
    </citation>
    <scope>NUCLEOTIDE SEQUENCE [LARGE SCALE GENOMIC DNA]</scope>
    <source>
        <strain evidence="5 6">DSM 7050</strain>
    </source>
</reference>
<accession>A0ABR6L1D5</accession>
<dbReference type="InterPro" id="IPR015813">
    <property type="entry name" value="Pyrv/PenolPyrv_kinase-like_dom"/>
</dbReference>
<dbReference type="InterPro" id="IPR005000">
    <property type="entry name" value="Aldolase/citrate-lyase_domain"/>
</dbReference>
<evidence type="ECO:0000256" key="1">
    <source>
        <dbReference type="ARBA" id="ARBA00005568"/>
    </source>
</evidence>
<sequence>MRNRVKELYTAGKVAVGPMIKFAEPGLVEIAGTVGSDLVSLDPYHFAIDHRDMRNMVNTAYSYGMTTTARCRNDPWEIMNLLDMGVQFIHIPTCNSAADLHALVDAVHYPPKGKRVSNRPIRFRDMSDAEYFAWSQTEVIVGVQIETREGLENLKEILAVPELDVVMCGPGDLSLSLGTPTDRYSDQIIELRKRIYFAALDAGKQICNTFRTTSEGLDQAAWWIEHGMRIVRMEPEYQLMRRSYAEMIQAVKQAGDT</sequence>
<evidence type="ECO:0000256" key="2">
    <source>
        <dbReference type="ARBA" id="ARBA00022723"/>
    </source>
</evidence>
<keyword evidence="3 5" id="KW-0456">Lyase</keyword>
<dbReference type="Pfam" id="PF03328">
    <property type="entry name" value="HpcH_HpaI"/>
    <property type="match status" value="1"/>
</dbReference>
<keyword evidence="2" id="KW-0479">Metal-binding</keyword>
<name>A0ABR6L1D5_9HYPH</name>
<comment type="caution">
    <text evidence="5">The sequence shown here is derived from an EMBL/GenBank/DDBJ whole genome shotgun (WGS) entry which is preliminary data.</text>
</comment>
<dbReference type="SUPFAM" id="SSF51621">
    <property type="entry name" value="Phosphoenolpyruvate/pyruvate domain"/>
    <property type="match status" value="1"/>
</dbReference>
<dbReference type="PANTHER" id="PTHR30502">
    <property type="entry name" value="2-KETO-3-DEOXY-L-RHAMNONATE ALDOLASE"/>
    <property type="match status" value="1"/>
</dbReference>
<dbReference type="InterPro" id="IPR050251">
    <property type="entry name" value="HpcH-HpaI_aldolase"/>
</dbReference>
<proteinExistence type="inferred from homology"/>
<dbReference type="PANTHER" id="PTHR30502:SF0">
    <property type="entry name" value="PHOSPHOENOLPYRUVATE CARBOXYLASE FAMILY PROTEIN"/>
    <property type="match status" value="1"/>
</dbReference>
<feature type="domain" description="HpcH/HpaI aldolase/citrate lyase" evidence="4">
    <location>
        <begin position="24"/>
        <end position="225"/>
    </location>
</feature>
<evidence type="ECO:0000313" key="6">
    <source>
        <dbReference type="Proteomes" id="UP000539538"/>
    </source>
</evidence>
<dbReference type="Gene3D" id="3.20.20.60">
    <property type="entry name" value="Phosphoenolpyruvate-binding domains"/>
    <property type="match status" value="1"/>
</dbReference>
<evidence type="ECO:0000313" key="5">
    <source>
        <dbReference type="EMBL" id="MBB4650585.1"/>
    </source>
</evidence>
<dbReference type="InterPro" id="IPR040442">
    <property type="entry name" value="Pyrv_kinase-like_dom_sf"/>
</dbReference>
<dbReference type="Proteomes" id="UP000539538">
    <property type="component" value="Unassembled WGS sequence"/>
</dbReference>
<dbReference type="EMBL" id="JACHOT010000002">
    <property type="protein sequence ID" value="MBB4650585.1"/>
    <property type="molecule type" value="Genomic_DNA"/>
</dbReference>
<dbReference type="RefSeq" id="WP_183262639.1">
    <property type="nucleotide sequence ID" value="NZ_BAAAVZ010000002.1"/>
</dbReference>
<protein>
    <submittedName>
        <fullName evidence="5">4-hydroxy-2-oxoheptanedioate aldolase</fullName>
        <ecNumber evidence="5">4.1.2.52</ecNumber>
    </submittedName>
</protein>
<evidence type="ECO:0000256" key="3">
    <source>
        <dbReference type="ARBA" id="ARBA00023239"/>
    </source>
</evidence>
<gene>
    <name evidence="5" type="ORF">GGQ99_002340</name>
</gene>
<dbReference type="GO" id="GO:0016829">
    <property type="term" value="F:lyase activity"/>
    <property type="evidence" value="ECO:0007669"/>
    <property type="project" value="UniProtKB-KW"/>
</dbReference>
<keyword evidence="6" id="KW-1185">Reference proteome</keyword>